<feature type="region of interest" description="Disordered" evidence="1">
    <location>
        <begin position="50"/>
        <end position="70"/>
    </location>
</feature>
<accession>A0A7R9NUT8</accession>
<dbReference type="AlphaFoldDB" id="A0A7R9NUT8"/>
<gene>
    <name evidence="2" type="ORF">TTEB3V08_LOCUS5083</name>
</gene>
<reference evidence="2" key="1">
    <citation type="submission" date="2020-11" db="EMBL/GenBank/DDBJ databases">
        <authorList>
            <person name="Tran Van P."/>
        </authorList>
    </citation>
    <scope>NUCLEOTIDE SEQUENCE</scope>
</reference>
<evidence type="ECO:0000256" key="1">
    <source>
        <dbReference type="SAM" id="MobiDB-lite"/>
    </source>
</evidence>
<name>A0A7R9NUT8_9NEOP</name>
<dbReference type="EMBL" id="OE001555">
    <property type="protein sequence ID" value="CAD7457074.1"/>
    <property type="molecule type" value="Genomic_DNA"/>
</dbReference>
<evidence type="ECO:0000313" key="2">
    <source>
        <dbReference type="EMBL" id="CAD7457074.1"/>
    </source>
</evidence>
<organism evidence="2">
    <name type="scientific">Timema tahoe</name>
    <dbReference type="NCBI Taxonomy" id="61484"/>
    <lineage>
        <taxon>Eukaryota</taxon>
        <taxon>Metazoa</taxon>
        <taxon>Ecdysozoa</taxon>
        <taxon>Arthropoda</taxon>
        <taxon>Hexapoda</taxon>
        <taxon>Insecta</taxon>
        <taxon>Pterygota</taxon>
        <taxon>Neoptera</taxon>
        <taxon>Polyneoptera</taxon>
        <taxon>Phasmatodea</taxon>
        <taxon>Timematodea</taxon>
        <taxon>Timematoidea</taxon>
        <taxon>Timematidae</taxon>
        <taxon>Timema</taxon>
    </lineage>
</organism>
<protein>
    <submittedName>
        <fullName evidence="2">Uncharacterized protein</fullName>
    </submittedName>
</protein>
<proteinExistence type="predicted"/>
<sequence length="426" mass="48361">MSILEELSAEGGKNQSHRRHMIINQAWDHANHGVLWGPSNLVKVGLNPSGNQVRCRRETRDWSGPKPTRLEQGLASCLPAGWAGSKRVSDDELSHRQHTKPQLWKSYHQKKVYQRNYKRKARYSSVGHDMCSNIRTRERQSTRNNEILSVPIYKEGNVKYESIKPAKRVRMVLLECEEASAPNIKWTVSRCEYSNCLHAASVDRWSSSPDLISLQRRSYCTLRFGGFVTTLNERKIDNKKQMVLYETGLTQKREREEGRERERKRVENHFGKTTLSTLDRDSNLDFPVIGSIVYYENSALDTAAIEKGIHVFIPSRENTPRLKGNADSVPDSHFEGGAGCKDSVPDSHLKLSLIARIVCLTLPCDSHFEEDEESPGDTSLPRKSSSGAYYWAPDPDQGLVLELLSCCGLPGIPYASRTFWSKRRDG</sequence>